<evidence type="ECO:0000313" key="4">
    <source>
        <dbReference type="Proteomes" id="UP001437256"/>
    </source>
</evidence>
<name>A0ABR3A313_9AGAR</name>
<evidence type="ECO:0000259" key="2">
    <source>
        <dbReference type="Pfam" id="PF20149"/>
    </source>
</evidence>
<evidence type="ECO:0000313" key="3">
    <source>
        <dbReference type="EMBL" id="KAL0067726.1"/>
    </source>
</evidence>
<keyword evidence="4" id="KW-1185">Reference proteome</keyword>
<feature type="domain" description="DUF6532" evidence="2">
    <location>
        <begin position="306"/>
        <end position="532"/>
    </location>
</feature>
<protein>
    <recommendedName>
        <fullName evidence="2">DUF6532 domain-containing protein</fullName>
    </recommendedName>
</protein>
<proteinExistence type="predicted"/>
<dbReference type="Pfam" id="PF20149">
    <property type="entry name" value="DUF6532"/>
    <property type="match status" value="1"/>
</dbReference>
<accession>A0ABR3A313</accession>
<reference evidence="3 4" key="1">
    <citation type="submission" date="2024-05" db="EMBL/GenBank/DDBJ databases">
        <title>A draft genome resource for the thread blight pathogen Marasmius tenuissimus strain MS-2.</title>
        <authorList>
            <person name="Yulfo-Soto G.E."/>
            <person name="Baruah I.K."/>
            <person name="Amoako-Attah I."/>
            <person name="Bukari Y."/>
            <person name="Meinhardt L.W."/>
            <person name="Bailey B.A."/>
            <person name="Cohen S.P."/>
        </authorList>
    </citation>
    <scope>NUCLEOTIDE SEQUENCE [LARGE SCALE GENOMIC DNA]</scope>
    <source>
        <strain evidence="3 4">MS-2</strain>
    </source>
</reference>
<dbReference type="Proteomes" id="UP001437256">
    <property type="component" value="Unassembled WGS sequence"/>
</dbReference>
<organism evidence="3 4">
    <name type="scientific">Marasmius tenuissimus</name>
    <dbReference type="NCBI Taxonomy" id="585030"/>
    <lineage>
        <taxon>Eukaryota</taxon>
        <taxon>Fungi</taxon>
        <taxon>Dikarya</taxon>
        <taxon>Basidiomycota</taxon>
        <taxon>Agaricomycotina</taxon>
        <taxon>Agaricomycetes</taxon>
        <taxon>Agaricomycetidae</taxon>
        <taxon>Agaricales</taxon>
        <taxon>Marasmiineae</taxon>
        <taxon>Marasmiaceae</taxon>
        <taxon>Marasmius</taxon>
    </lineage>
</organism>
<feature type="region of interest" description="Disordered" evidence="1">
    <location>
        <begin position="1"/>
        <end position="109"/>
    </location>
</feature>
<gene>
    <name evidence="3" type="ORF">AAF712_005166</name>
</gene>
<sequence length="583" mass="63987">MSRPLYNFTADAQAPQNYGVGQRRKVPSEKARLMGQASVEEQAKKAQKAAAAAKRKKTTAGRPQLTTRPREPFNNAEPSANGWPGGVTAHVPPQPPSTPTPTLGSPQPEPLMLTNSNWSDEQLAQLGLFFAQNHYTAVNNTPSQAGEWLPGNFESDQSWVDFDAAEIRELEDDPEGDNEEPSEEARLARSIVHDEQYLPSMMGNGGGSPSTPIGNGGNVAQQAAQFAFQFPQLPALDAPALRPPSLQMGANSPQSGTATPVAKRCTKTPVVDDGSDDEQATPKVQKRRGFNALGLSTFRKQVNSLACKYMNAQLAANNAWPDQPVQHAEMAVPSTTEVHDPRQTLAAECWYQAHAHLKTRFKVANAVDDFEPSQDEIKLISSRDTQLRNIFKKAAQQAVPLHYDLMQTARRGLPRQDAILHNRGRVAYLKAENRFLFENPDDVEVPLSIYKNEIFEQIIVKSIFNNSKKSIGLVSSSIFGDVMPIATLALATTAVEAAIDEYREGFPDDGIPFTTGTYLPVYHYHYSQLLTWQKSGNNQALEELLRGMMTRVKCALGVLQPTGDATEQVAQPERAPISISKFT</sequence>
<dbReference type="EMBL" id="JBBXMP010000023">
    <property type="protein sequence ID" value="KAL0067726.1"/>
    <property type="molecule type" value="Genomic_DNA"/>
</dbReference>
<evidence type="ECO:0000256" key="1">
    <source>
        <dbReference type="SAM" id="MobiDB-lite"/>
    </source>
</evidence>
<comment type="caution">
    <text evidence="3">The sequence shown here is derived from an EMBL/GenBank/DDBJ whole genome shotgun (WGS) entry which is preliminary data.</text>
</comment>
<dbReference type="InterPro" id="IPR045341">
    <property type="entry name" value="DUF6532"/>
</dbReference>